<proteinExistence type="predicted"/>
<feature type="non-terminal residue" evidence="1">
    <location>
        <position position="1"/>
    </location>
</feature>
<gene>
    <name evidence="1" type="ORF">GIL414_LOCUS40015</name>
</gene>
<protein>
    <submittedName>
        <fullName evidence="1">Uncharacterized protein</fullName>
    </submittedName>
</protein>
<evidence type="ECO:0000313" key="2">
    <source>
        <dbReference type="Proteomes" id="UP000681720"/>
    </source>
</evidence>
<comment type="caution">
    <text evidence="1">The sequence shown here is derived from an EMBL/GenBank/DDBJ whole genome shotgun (WGS) entry which is preliminary data.</text>
</comment>
<dbReference type="EMBL" id="CAJOBJ010109915">
    <property type="protein sequence ID" value="CAF4626612.1"/>
    <property type="molecule type" value="Genomic_DNA"/>
</dbReference>
<dbReference type="AlphaFoldDB" id="A0A8S2ZEY8"/>
<name>A0A8S2ZEY8_9BILA</name>
<reference evidence="1" key="1">
    <citation type="submission" date="2021-02" db="EMBL/GenBank/DDBJ databases">
        <authorList>
            <person name="Nowell W R."/>
        </authorList>
    </citation>
    <scope>NUCLEOTIDE SEQUENCE</scope>
</reference>
<accession>A0A8S2ZEY8</accession>
<sequence>RLQRAVTPDEPILELIQYRLDAAQKKQQQKDKTELL</sequence>
<evidence type="ECO:0000313" key="1">
    <source>
        <dbReference type="EMBL" id="CAF4626612.1"/>
    </source>
</evidence>
<dbReference type="Proteomes" id="UP000681720">
    <property type="component" value="Unassembled WGS sequence"/>
</dbReference>
<organism evidence="1 2">
    <name type="scientific">Rotaria magnacalcarata</name>
    <dbReference type="NCBI Taxonomy" id="392030"/>
    <lineage>
        <taxon>Eukaryota</taxon>
        <taxon>Metazoa</taxon>
        <taxon>Spiralia</taxon>
        <taxon>Gnathifera</taxon>
        <taxon>Rotifera</taxon>
        <taxon>Eurotatoria</taxon>
        <taxon>Bdelloidea</taxon>
        <taxon>Philodinida</taxon>
        <taxon>Philodinidae</taxon>
        <taxon>Rotaria</taxon>
    </lineage>
</organism>